<protein>
    <submittedName>
        <fullName evidence="1">Uncharacterized protein</fullName>
    </submittedName>
</protein>
<evidence type="ECO:0000313" key="2">
    <source>
        <dbReference type="Proteomes" id="UP000539313"/>
    </source>
</evidence>
<dbReference type="RefSeq" id="WP_182706643.1">
    <property type="nucleotide sequence ID" value="NZ_JACJII010000001.1"/>
</dbReference>
<gene>
    <name evidence="1" type="ORF">HNR21_004330</name>
</gene>
<organism evidence="1 2">
    <name type="scientific">Thermomonospora cellulosilytica</name>
    <dbReference type="NCBI Taxonomy" id="1411118"/>
    <lineage>
        <taxon>Bacteria</taxon>
        <taxon>Bacillati</taxon>
        <taxon>Actinomycetota</taxon>
        <taxon>Actinomycetes</taxon>
        <taxon>Streptosporangiales</taxon>
        <taxon>Thermomonosporaceae</taxon>
        <taxon>Thermomonospora</taxon>
    </lineage>
</organism>
<sequence>MRPGHGDLHEWVGQRVHSAFRDALRADPDAIAASVADTDGGLDPHSREFLRGARRLVLACATGLVAVLEAHRPVADPSGGRICGGCGTATCPTLRRVAQVLAAHSVRPPAIDRAEAWRRADACLSRDRRRPVAIEIHEFEHGFVARPVHGTRPDGSLLVIDRCTGRLTRWPSLPLETLAREYRAHLTGRPPNGTRSPGH</sequence>
<evidence type="ECO:0000313" key="1">
    <source>
        <dbReference type="EMBL" id="MBA9005448.1"/>
    </source>
</evidence>
<keyword evidence="2" id="KW-1185">Reference proteome</keyword>
<dbReference type="AlphaFoldDB" id="A0A7W3N0U4"/>
<dbReference type="EMBL" id="JACJII010000001">
    <property type="protein sequence ID" value="MBA9005448.1"/>
    <property type="molecule type" value="Genomic_DNA"/>
</dbReference>
<accession>A0A7W3N0U4</accession>
<proteinExistence type="predicted"/>
<reference evidence="1 2" key="1">
    <citation type="submission" date="2020-08" db="EMBL/GenBank/DDBJ databases">
        <title>Sequencing the genomes of 1000 actinobacteria strains.</title>
        <authorList>
            <person name="Klenk H.-P."/>
        </authorList>
    </citation>
    <scope>NUCLEOTIDE SEQUENCE [LARGE SCALE GENOMIC DNA]</scope>
    <source>
        <strain evidence="1 2">DSM 45823</strain>
    </source>
</reference>
<name>A0A7W3N0U4_9ACTN</name>
<dbReference type="Proteomes" id="UP000539313">
    <property type="component" value="Unassembled WGS sequence"/>
</dbReference>
<comment type="caution">
    <text evidence="1">The sequence shown here is derived from an EMBL/GenBank/DDBJ whole genome shotgun (WGS) entry which is preliminary data.</text>
</comment>